<protein>
    <submittedName>
        <fullName evidence="1">Uncharacterized protein</fullName>
    </submittedName>
</protein>
<evidence type="ECO:0000313" key="1">
    <source>
        <dbReference type="EMBL" id="GFS33473.1"/>
    </source>
</evidence>
<organism evidence="1 2">
    <name type="scientific">Nephila pilipes</name>
    <name type="common">Giant wood spider</name>
    <name type="synonym">Nephila maculata</name>
    <dbReference type="NCBI Taxonomy" id="299642"/>
    <lineage>
        <taxon>Eukaryota</taxon>
        <taxon>Metazoa</taxon>
        <taxon>Ecdysozoa</taxon>
        <taxon>Arthropoda</taxon>
        <taxon>Chelicerata</taxon>
        <taxon>Arachnida</taxon>
        <taxon>Araneae</taxon>
        <taxon>Araneomorphae</taxon>
        <taxon>Entelegynae</taxon>
        <taxon>Araneoidea</taxon>
        <taxon>Nephilidae</taxon>
        <taxon>Nephila</taxon>
    </lineage>
</organism>
<evidence type="ECO:0000313" key="2">
    <source>
        <dbReference type="Proteomes" id="UP000887013"/>
    </source>
</evidence>
<feature type="non-terminal residue" evidence="1">
    <location>
        <position position="13"/>
    </location>
</feature>
<proteinExistence type="predicted"/>
<comment type="caution">
    <text evidence="1">The sequence shown here is derived from an EMBL/GenBank/DDBJ whole genome shotgun (WGS) entry which is preliminary data.</text>
</comment>
<sequence length="13" mass="1568">MCDRVYQCTDCCK</sequence>
<name>A0A8X6JIF6_NEPPI</name>
<keyword evidence="2" id="KW-1185">Reference proteome</keyword>
<dbReference type="EMBL" id="BMAW01088201">
    <property type="protein sequence ID" value="GFS33473.1"/>
    <property type="molecule type" value="Genomic_DNA"/>
</dbReference>
<dbReference type="Proteomes" id="UP000887013">
    <property type="component" value="Unassembled WGS sequence"/>
</dbReference>
<gene>
    <name evidence="1" type="ORF">NPIL_464281</name>
</gene>
<reference evidence="1" key="1">
    <citation type="submission" date="2020-08" db="EMBL/GenBank/DDBJ databases">
        <title>Multicomponent nature underlies the extraordinary mechanical properties of spider dragline silk.</title>
        <authorList>
            <person name="Kono N."/>
            <person name="Nakamura H."/>
            <person name="Mori M."/>
            <person name="Yoshida Y."/>
            <person name="Ohtoshi R."/>
            <person name="Malay A.D."/>
            <person name="Moran D.A.P."/>
            <person name="Tomita M."/>
            <person name="Numata K."/>
            <person name="Arakawa K."/>
        </authorList>
    </citation>
    <scope>NUCLEOTIDE SEQUENCE</scope>
</reference>
<accession>A0A8X6JIF6</accession>